<protein>
    <submittedName>
        <fullName evidence="1">Uncharacterized protein</fullName>
    </submittedName>
</protein>
<evidence type="ECO:0000313" key="2">
    <source>
        <dbReference type="Proteomes" id="UP000324222"/>
    </source>
</evidence>
<dbReference type="AlphaFoldDB" id="A0A5B7KAW4"/>
<name>A0A5B7KAW4_PORTR</name>
<reference evidence="1 2" key="1">
    <citation type="submission" date="2019-05" db="EMBL/GenBank/DDBJ databases">
        <title>Another draft genome of Portunus trituberculatus and its Hox gene families provides insights of decapod evolution.</title>
        <authorList>
            <person name="Jeong J.-H."/>
            <person name="Song I."/>
            <person name="Kim S."/>
            <person name="Choi T."/>
            <person name="Kim D."/>
            <person name="Ryu S."/>
            <person name="Kim W."/>
        </authorList>
    </citation>
    <scope>NUCLEOTIDE SEQUENCE [LARGE SCALE GENOMIC DNA]</scope>
    <source>
        <tissue evidence="1">Muscle</tissue>
    </source>
</reference>
<organism evidence="1 2">
    <name type="scientific">Portunus trituberculatus</name>
    <name type="common">Swimming crab</name>
    <name type="synonym">Neptunus trituberculatus</name>
    <dbReference type="NCBI Taxonomy" id="210409"/>
    <lineage>
        <taxon>Eukaryota</taxon>
        <taxon>Metazoa</taxon>
        <taxon>Ecdysozoa</taxon>
        <taxon>Arthropoda</taxon>
        <taxon>Crustacea</taxon>
        <taxon>Multicrustacea</taxon>
        <taxon>Malacostraca</taxon>
        <taxon>Eumalacostraca</taxon>
        <taxon>Eucarida</taxon>
        <taxon>Decapoda</taxon>
        <taxon>Pleocyemata</taxon>
        <taxon>Brachyura</taxon>
        <taxon>Eubrachyura</taxon>
        <taxon>Portunoidea</taxon>
        <taxon>Portunidae</taxon>
        <taxon>Portuninae</taxon>
        <taxon>Portunus</taxon>
    </lineage>
</organism>
<evidence type="ECO:0000313" key="1">
    <source>
        <dbReference type="EMBL" id="MPD06081.1"/>
    </source>
</evidence>
<dbReference type="Proteomes" id="UP000324222">
    <property type="component" value="Unassembled WGS sequence"/>
</dbReference>
<dbReference type="EMBL" id="VSRR010149328">
    <property type="protein sequence ID" value="MPD06081.1"/>
    <property type="molecule type" value="Genomic_DNA"/>
</dbReference>
<comment type="caution">
    <text evidence="1">The sequence shown here is derived from an EMBL/GenBank/DDBJ whole genome shotgun (WGS) entry which is preliminary data.</text>
</comment>
<sequence length="73" mass="8427">MWGREGNGRGEHNEVRNRPKRVSCRFQSSGRAILQEVSFTTREGLVVRDYYRGSRVIHIFGNQFGGDPCNFTH</sequence>
<accession>A0A5B7KAW4</accession>
<keyword evidence="2" id="KW-1185">Reference proteome</keyword>
<gene>
    <name evidence="1" type="ORF">E2C01_101864</name>
</gene>
<proteinExistence type="predicted"/>